<dbReference type="CDD" id="cd00483">
    <property type="entry name" value="HPPK"/>
    <property type="match status" value="1"/>
</dbReference>
<dbReference type="UniPathway" id="UPA00077">
    <property type="reaction ID" value="UER00155"/>
</dbReference>
<protein>
    <submittedName>
        <fullName evidence="17">Dihydropteroate synthase</fullName>
        <ecNumber evidence="17">2.5.1.15</ecNumber>
    </submittedName>
</protein>
<dbReference type="Pfam" id="PF01288">
    <property type="entry name" value="HPPK"/>
    <property type="match status" value="1"/>
</dbReference>
<dbReference type="PROSITE" id="PS50972">
    <property type="entry name" value="PTERIN_BINDING"/>
    <property type="match status" value="1"/>
</dbReference>
<keyword evidence="10" id="KW-0547">Nucleotide-binding</keyword>
<keyword evidence="11" id="KW-0418">Kinase</keyword>
<dbReference type="InterPro" id="IPR000489">
    <property type="entry name" value="Pterin-binding_dom"/>
</dbReference>
<evidence type="ECO:0000256" key="9">
    <source>
        <dbReference type="ARBA" id="ARBA00022723"/>
    </source>
</evidence>
<dbReference type="AlphaFoldDB" id="A0A6N8JN12"/>
<dbReference type="PANTHER" id="PTHR20941:SF1">
    <property type="entry name" value="FOLIC ACID SYNTHESIS PROTEIN FOL1"/>
    <property type="match status" value="1"/>
</dbReference>
<dbReference type="GO" id="GO:0005829">
    <property type="term" value="C:cytosol"/>
    <property type="evidence" value="ECO:0007669"/>
    <property type="project" value="TreeGrafter"/>
</dbReference>
<dbReference type="PROSITE" id="PS00793">
    <property type="entry name" value="DHPS_2"/>
    <property type="match status" value="1"/>
</dbReference>
<dbReference type="InterPro" id="IPR035907">
    <property type="entry name" value="Hppk_sf"/>
</dbReference>
<dbReference type="GO" id="GO:0046654">
    <property type="term" value="P:tetrahydrofolate biosynthetic process"/>
    <property type="evidence" value="ECO:0007669"/>
    <property type="project" value="UniProtKB-UniPathway"/>
</dbReference>
<accession>A0A6N8JN12</accession>
<comment type="pathway">
    <text evidence="4">Cofactor biosynthesis; tetrahydrofolate biosynthesis; 7,8-dihydrofolate from 2-amino-4-hydroxy-6-hydroxymethyl-7,8-dihydropteridine diphosphate and 4-aminobenzoate: step 1/2.</text>
</comment>
<evidence type="ECO:0000256" key="14">
    <source>
        <dbReference type="ARBA" id="ARBA00022909"/>
    </source>
</evidence>
<keyword evidence="15" id="KW-0511">Multifunctional enzyme</keyword>
<evidence type="ECO:0000256" key="12">
    <source>
        <dbReference type="ARBA" id="ARBA00022840"/>
    </source>
</evidence>
<dbReference type="GO" id="GO:0016301">
    <property type="term" value="F:kinase activity"/>
    <property type="evidence" value="ECO:0007669"/>
    <property type="project" value="UniProtKB-KW"/>
</dbReference>
<keyword evidence="12" id="KW-0067">ATP-binding</keyword>
<evidence type="ECO:0000256" key="5">
    <source>
        <dbReference type="ARBA" id="ARBA00005051"/>
    </source>
</evidence>
<comment type="similarity">
    <text evidence="6">Belongs to the DHPS family.</text>
</comment>
<evidence type="ECO:0000256" key="13">
    <source>
        <dbReference type="ARBA" id="ARBA00022842"/>
    </source>
</evidence>
<evidence type="ECO:0000256" key="7">
    <source>
        <dbReference type="ARBA" id="ARBA00009951"/>
    </source>
</evidence>
<comment type="pathway">
    <text evidence="5">Cofactor biosynthesis; tetrahydrofolate biosynthesis; 2-amino-4-hydroxy-6-hydroxymethyl-7,8-dihydropteridine diphosphate from 7,8-dihydroneopterin triphosphate: step 4/4.</text>
</comment>
<evidence type="ECO:0000256" key="10">
    <source>
        <dbReference type="ARBA" id="ARBA00022741"/>
    </source>
</evidence>
<evidence type="ECO:0000259" key="16">
    <source>
        <dbReference type="PROSITE" id="PS50972"/>
    </source>
</evidence>
<comment type="catalytic activity">
    <reaction evidence="1">
        <text>(7,8-dihydropterin-6-yl)methyl diphosphate + 4-aminobenzoate = 7,8-dihydropteroate + diphosphate</text>
        <dbReference type="Rhea" id="RHEA:19949"/>
        <dbReference type="ChEBI" id="CHEBI:17836"/>
        <dbReference type="ChEBI" id="CHEBI:17839"/>
        <dbReference type="ChEBI" id="CHEBI:33019"/>
        <dbReference type="ChEBI" id="CHEBI:72950"/>
        <dbReference type="EC" id="2.5.1.15"/>
    </reaction>
</comment>
<dbReference type="InterPro" id="IPR011005">
    <property type="entry name" value="Dihydropteroate_synth-like_sf"/>
</dbReference>
<feature type="domain" description="Pterin-binding" evidence="16">
    <location>
        <begin position="15"/>
        <end position="269"/>
    </location>
</feature>
<comment type="similarity">
    <text evidence="7">In the C-terminal section; belongs to the DHPS family.</text>
</comment>
<evidence type="ECO:0000256" key="4">
    <source>
        <dbReference type="ARBA" id="ARBA00004763"/>
    </source>
</evidence>
<dbReference type="Proteomes" id="UP000463388">
    <property type="component" value="Unassembled WGS sequence"/>
</dbReference>
<keyword evidence="9" id="KW-0479">Metal-binding</keyword>
<dbReference type="CDD" id="cd00739">
    <property type="entry name" value="DHPS"/>
    <property type="match status" value="1"/>
</dbReference>
<keyword evidence="18" id="KW-1185">Reference proteome</keyword>
<evidence type="ECO:0000256" key="3">
    <source>
        <dbReference type="ARBA" id="ARBA00001946"/>
    </source>
</evidence>
<dbReference type="Gene3D" id="3.30.70.560">
    <property type="entry name" value="7,8-Dihydro-6-hydroxymethylpterin-pyrophosphokinase HPPK"/>
    <property type="match status" value="1"/>
</dbReference>
<comment type="cofactor">
    <cofactor evidence="3">
        <name>Mg(2+)</name>
        <dbReference type="ChEBI" id="CHEBI:18420"/>
    </cofactor>
</comment>
<dbReference type="SUPFAM" id="SSF55083">
    <property type="entry name" value="6-hydroxymethyl-7,8-dihydropterin pyrophosphokinase, HPPK"/>
    <property type="match status" value="1"/>
</dbReference>
<gene>
    <name evidence="17" type="primary">folP</name>
    <name evidence="17" type="ORF">GKZ27_02890</name>
</gene>
<keyword evidence="8 17" id="KW-0808">Transferase</keyword>
<dbReference type="PROSITE" id="PS00792">
    <property type="entry name" value="DHPS_1"/>
    <property type="match status" value="1"/>
</dbReference>
<evidence type="ECO:0000256" key="8">
    <source>
        <dbReference type="ARBA" id="ARBA00022679"/>
    </source>
</evidence>
<dbReference type="GO" id="GO:0003848">
    <property type="term" value="F:2-amino-4-hydroxy-6-hydroxymethyldihydropteridine diphosphokinase activity"/>
    <property type="evidence" value="ECO:0007669"/>
    <property type="project" value="UniProtKB-EC"/>
</dbReference>
<dbReference type="NCBIfam" id="TIGR01498">
    <property type="entry name" value="folK"/>
    <property type="match status" value="1"/>
</dbReference>
<evidence type="ECO:0000313" key="17">
    <source>
        <dbReference type="EMBL" id="MVX60409.1"/>
    </source>
</evidence>
<dbReference type="InterPro" id="IPR000550">
    <property type="entry name" value="Hppk"/>
</dbReference>
<keyword evidence="14" id="KW-0289">Folate biosynthesis</keyword>
<dbReference type="GO" id="GO:0046656">
    <property type="term" value="P:folic acid biosynthetic process"/>
    <property type="evidence" value="ECO:0007669"/>
    <property type="project" value="UniProtKB-KW"/>
</dbReference>
<proteinExistence type="inferred from homology"/>
<dbReference type="EMBL" id="WSRR01000004">
    <property type="protein sequence ID" value="MVX60409.1"/>
    <property type="molecule type" value="Genomic_DNA"/>
</dbReference>
<evidence type="ECO:0000256" key="2">
    <source>
        <dbReference type="ARBA" id="ARBA00000198"/>
    </source>
</evidence>
<dbReference type="Gene3D" id="3.20.20.20">
    <property type="entry name" value="Dihydropteroate synthase-like"/>
    <property type="match status" value="1"/>
</dbReference>
<keyword evidence="13" id="KW-0460">Magnesium</keyword>
<comment type="catalytic activity">
    <reaction evidence="2">
        <text>6-hydroxymethyl-7,8-dihydropterin + ATP = (7,8-dihydropterin-6-yl)methyl diphosphate + AMP + H(+)</text>
        <dbReference type="Rhea" id="RHEA:11412"/>
        <dbReference type="ChEBI" id="CHEBI:15378"/>
        <dbReference type="ChEBI" id="CHEBI:30616"/>
        <dbReference type="ChEBI" id="CHEBI:44841"/>
        <dbReference type="ChEBI" id="CHEBI:72950"/>
        <dbReference type="ChEBI" id="CHEBI:456215"/>
        <dbReference type="EC" id="2.7.6.3"/>
    </reaction>
</comment>
<evidence type="ECO:0000256" key="1">
    <source>
        <dbReference type="ARBA" id="ARBA00000012"/>
    </source>
</evidence>
<evidence type="ECO:0000313" key="18">
    <source>
        <dbReference type="Proteomes" id="UP000463388"/>
    </source>
</evidence>
<dbReference type="PANTHER" id="PTHR20941">
    <property type="entry name" value="FOLATE SYNTHESIS PROTEINS"/>
    <property type="match status" value="1"/>
</dbReference>
<evidence type="ECO:0000256" key="11">
    <source>
        <dbReference type="ARBA" id="ARBA00022777"/>
    </source>
</evidence>
<name>A0A6N8JN12_9ACTN</name>
<dbReference type="GO" id="GO:0004156">
    <property type="term" value="F:dihydropteroate synthase activity"/>
    <property type="evidence" value="ECO:0007669"/>
    <property type="project" value="UniProtKB-EC"/>
</dbReference>
<dbReference type="NCBIfam" id="TIGR01496">
    <property type="entry name" value="DHPS"/>
    <property type="match status" value="1"/>
</dbReference>
<reference evidence="17 18" key="1">
    <citation type="submission" date="2019-12" db="EMBL/GenBank/DDBJ databases">
        <title>Microbes associate with the intestines of laboratory mice.</title>
        <authorList>
            <person name="Navarre W."/>
            <person name="Wong E."/>
        </authorList>
    </citation>
    <scope>NUCLEOTIDE SEQUENCE [LARGE SCALE GENOMIC DNA]</scope>
    <source>
        <strain evidence="17 18">NM66_B29</strain>
    </source>
</reference>
<dbReference type="GO" id="GO:0046872">
    <property type="term" value="F:metal ion binding"/>
    <property type="evidence" value="ECO:0007669"/>
    <property type="project" value="UniProtKB-KW"/>
</dbReference>
<dbReference type="RefSeq" id="WP_160344938.1">
    <property type="nucleotide sequence ID" value="NZ_WSRR01000004.1"/>
</dbReference>
<dbReference type="GO" id="GO:0005524">
    <property type="term" value="F:ATP binding"/>
    <property type="evidence" value="ECO:0007669"/>
    <property type="project" value="UniProtKB-KW"/>
</dbReference>
<dbReference type="Pfam" id="PF00809">
    <property type="entry name" value="Pterin_bind"/>
    <property type="match status" value="1"/>
</dbReference>
<organism evidence="17 18">
    <name type="scientific">Adlercreutzia mucosicola</name>
    <dbReference type="NCBI Taxonomy" id="580026"/>
    <lineage>
        <taxon>Bacteria</taxon>
        <taxon>Bacillati</taxon>
        <taxon>Actinomycetota</taxon>
        <taxon>Coriobacteriia</taxon>
        <taxon>Eggerthellales</taxon>
        <taxon>Eggerthellaceae</taxon>
        <taxon>Adlercreutzia</taxon>
    </lineage>
</organism>
<dbReference type="EC" id="2.5.1.15" evidence="17"/>
<comment type="caution">
    <text evidence="17">The sequence shown here is derived from an EMBL/GenBank/DDBJ whole genome shotgun (WGS) entry which is preliminary data.</text>
</comment>
<evidence type="ECO:0000256" key="15">
    <source>
        <dbReference type="ARBA" id="ARBA00023268"/>
    </source>
</evidence>
<sequence>MIWHCGRFDFDTSTPLIMGIVNVTPDSFSDGGEYFDTETAVAHGLELAAQGAAIIDVGGESTRPGSDPVDPETEWERIGSVIAALAERELCVSVDTRHAEVAARALEAGASIINDVSGFRDPAMVAVAQRSGCGCVVMHMAGEPKTMQENPTYVDVVVEVRDYLRDRAAALEAAGIDHSRICIDPGPGFGKTPKQTIELMRNLHELVHLGYPVMVAASRKSYVSAAYKLDGADMHERDVASAAEALLACELGASVVRTHNVEMTAAALKDLRPAVLLGLGSNVALVAEPGEETEAKIAQINLAVGSLCSLPDTQIVDMASFYESEPAYYTDQDAFVNTVVLLRTGLPPKELLGHLHGIENSLGRVRTVENGPRTLDLDILDYQMYVASDDELTLPHPRVAERDFVVKPLLEILPGWELADGTPVNSVPEDARVGKARRL</sequence>
<dbReference type="SUPFAM" id="SSF51717">
    <property type="entry name" value="Dihydropteroate synthetase-like"/>
    <property type="match status" value="1"/>
</dbReference>
<evidence type="ECO:0000256" key="6">
    <source>
        <dbReference type="ARBA" id="ARBA00009503"/>
    </source>
</evidence>
<dbReference type="InterPro" id="IPR006390">
    <property type="entry name" value="DHP_synth_dom"/>
</dbReference>
<dbReference type="OrthoDB" id="9811744at2"/>
<dbReference type="InterPro" id="IPR045031">
    <property type="entry name" value="DHP_synth-like"/>
</dbReference>